<dbReference type="GO" id="GO:0009097">
    <property type="term" value="P:isoleucine biosynthetic process"/>
    <property type="evidence" value="ECO:0007669"/>
    <property type="project" value="UniProtKB-UniPathway"/>
</dbReference>
<gene>
    <name evidence="20" type="ORF">BU23DRAFT_541820</name>
</gene>
<evidence type="ECO:0000256" key="15">
    <source>
        <dbReference type="ARBA" id="ARBA00034078"/>
    </source>
</evidence>
<evidence type="ECO:0000256" key="5">
    <source>
        <dbReference type="ARBA" id="ARBA00022723"/>
    </source>
</evidence>
<evidence type="ECO:0000256" key="16">
    <source>
        <dbReference type="ARBA" id="ARBA00052865"/>
    </source>
</evidence>
<dbReference type="GO" id="GO:0004160">
    <property type="term" value="F:dihydroxy-acid dehydratase activity"/>
    <property type="evidence" value="ECO:0007669"/>
    <property type="project" value="UniProtKB-EC"/>
</dbReference>
<dbReference type="PANTHER" id="PTHR21000:SF13">
    <property type="entry name" value="DIHYDROXY-ACID DEHYDRATASE"/>
    <property type="match status" value="1"/>
</dbReference>
<evidence type="ECO:0000259" key="18">
    <source>
        <dbReference type="Pfam" id="PF00920"/>
    </source>
</evidence>
<keyword evidence="10" id="KW-0100">Branched-chain amino acid biosynthesis</keyword>
<evidence type="ECO:0000256" key="2">
    <source>
        <dbReference type="ARBA" id="ARBA00006486"/>
    </source>
</evidence>
<keyword evidence="21" id="KW-1185">Reference proteome</keyword>
<evidence type="ECO:0000256" key="12">
    <source>
        <dbReference type="ARBA" id="ARBA00029436"/>
    </source>
</evidence>
<dbReference type="NCBIfam" id="TIGR00110">
    <property type="entry name" value="ilvD"/>
    <property type="match status" value="1"/>
</dbReference>
<evidence type="ECO:0000313" key="21">
    <source>
        <dbReference type="Proteomes" id="UP000800036"/>
    </source>
</evidence>
<dbReference type="InterPro" id="IPR020558">
    <property type="entry name" value="DiOHA_6PGluconate_deHydtase_CS"/>
</dbReference>
<dbReference type="InterPro" id="IPR000581">
    <property type="entry name" value="ILV_EDD_N"/>
</dbReference>
<feature type="domain" description="Dihydroxy-acid/6-phosphogluconate dehydratase C-terminal" evidence="19">
    <location>
        <begin position="410"/>
        <end position="599"/>
    </location>
</feature>
<keyword evidence="4" id="KW-0001">2Fe-2S</keyword>
<protein>
    <recommendedName>
        <fullName evidence="14">dihydroxy-acid dehydratase</fullName>
        <ecNumber evidence="14">4.2.1.9</ecNumber>
    </recommendedName>
</protein>
<dbReference type="GO" id="GO:0051537">
    <property type="term" value="F:2 iron, 2 sulfur cluster binding"/>
    <property type="evidence" value="ECO:0007669"/>
    <property type="project" value="UniProtKB-KW"/>
</dbReference>
<dbReference type="OrthoDB" id="3851628at2759"/>
<keyword evidence="5" id="KW-0479">Metal-binding</keyword>
<comment type="pathway">
    <text evidence="12">Amino-acid biosynthesis; L-valine biosynthesis; L-valine from pyruvate: step 3/4.</text>
</comment>
<name>A0A6A5UT75_9PLEO</name>
<dbReference type="InterPro" id="IPR056740">
    <property type="entry name" value="ILV_EDD_C"/>
</dbReference>
<dbReference type="Gene3D" id="3.50.30.80">
    <property type="entry name" value="IlvD/EDD C-terminal domain-like"/>
    <property type="match status" value="1"/>
</dbReference>
<comment type="catalytic activity">
    <reaction evidence="11">
        <text>(2R)-2,3-dihydroxy-3-methylbutanoate = 3-methyl-2-oxobutanoate + H2O</text>
        <dbReference type="Rhea" id="RHEA:24809"/>
        <dbReference type="ChEBI" id="CHEBI:11851"/>
        <dbReference type="ChEBI" id="CHEBI:15377"/>
        <dbReference type="ChEBI" id="CHEBI:49072"/>
        <dbReference type="EC" id="4.2.1.9"/>
    </reaction>
    <physiologicalReaction direction="left-to-right" evidence="11">
        <dbReference type="Rhea" id="RHEA:24810"/>
    </physiologicalReaction>
</comment>
<dbReference type="SUPFAM" id="SSF52016">
    <property type="entry name" value="LeuD/IlvD-like"/>
    <property type="match status" value="1"/>
</dbReference>
<dbReference type="GO" id="GO:0009099">
    <property type="term" value="P:L-valine biosynthetic process"/>
    <property type="evidence" value="ECO:0007669"/>
    <property type="project" value="UniProtKB-UniPathway"/>
</dbReference>
<sequence length="604" mass="64689">MDPRNAEKETEPEEPRFLDFKHLPEGTTRDGKPVLNRWSSTLTNGHDFPGAQAMLYAAGVPSREAMKTQPHVGIASVWWEGNPCNMHLLDLGKEVKKNCLQDDMLAWQYNTIGVSDGITMGGEGMRFSLQTREIIADSIETVTCAQHHDACIAIPGCDKNMPGVIMGFARHNRPSLMIYGGSIKPGYSDTLKKPINISTAYEAHGAYAYQTLKSAEEGKFSPDEIMEDIERNACPGVGACGGMYTANTMSTSIEAMGLSLPNSSTTPAESPAKMRECAKAAQAIRVCMEKNITPRKLMTKESFENALVMMMALGGSTNAVLHLLAMAGTAGVPLTLNDFQRVSDKIPFLADLAPSGKYFAADLFEIGGMPAVMKLMCAAGLLNGSIPTVTGLTLAENIAPYPSLPQDQVIIRPLASPIKPTGHIEILHGNLAPRGAVAKITGKEGLRFTGRALVFDKEHELDAALNEGRIPRGENVVVVVRYEGPKGGPGMPEQLKASAAIMGAGLTNIALITDGRYSGASHGFIVGHICPEAAVGGPIAVVRNGDVITIDAEKNRIDMDAEDEEIQRRLSEWKRPKAAATRGVLAKYAKLVGDASTGAMTDLF</sequence>
<dbReference type="GO" id="GO:0005739">
    <property type="term" value="C:mitochondrion"/>
    <property type="evidence" value="ECO:0007669"/>
    <property type="project" value="TreeGrafter"/>
</dbReference>
<dbReference type="AlphaFoldDB" id="A0A6A5UT75"/>
<dbReference type="UniPathway" id="UPA00047">
    <property type="reaction ID" value="UER00057"/>
</dbReference>
<dbReference type="Pfam" id="PF24877">
    <property type="entry name" value="ILV_EDD_C"/>
    <property type="match status" value="1"/>
</dbReference>
<evidence type="ECO:0000256" key="9">
    <source>
        <dbReference type="ARBA" id="ARBA00023239"/>
    </source>
</evidence>
<dbReference type="FunFam" id="3.50.30.80:FF:000001">
    <property type="entry name" value="Dihydroxy-acid dehydratase"/>
    <property type="match status" value="1"/>
</dbReference>
<organism evidence="20 21">
    <name type="scientific">Bimuria novae-zelandiae CBS 107.79</name>
    <dbReference type="NCBI Taxonomy" id="1447943"/>
    <lineage>
        <taxon>Eukaryota</taxon>
        <taxon>Fungi</taxon>
        <taxon>Dikarya</taxon>
        <taxon>Ascomycota</taxon>
        <taxon>Pezizomycotina</taxon>
        <taxon>Dothideomycetes</taxon>
        <taxon>Pleosporomycetidae</taxon>
        <taxon>Pleosporales</taxon>
        <taxon>Massarineae</taxon>
        <taxon>Didymosphaeriaceae</taxon>
        <taxon>Bimuria</taxon>
    </lineage>
</organism>
<feature type="domain" description="Dihydroxy-acid/6-phosphogluconate dehydratase N-terminal" evidence="18">
    <location>
        <begin position="69"/>
        <end position="397"/>
    </location>
</feature>
<evidence type="ECO:0000256" key="7">
    <source>
        <dbReference type="ARBA" id="ARBA00023004"/>
    </source>
</evidence>
<dbReference type="InterPro" id="IPR042096">
    <property type="entry name" value="Dihydro-acid_dehy_C"/>
</dbReference>
<keyword evidence="8" id="KW-0411">Iron-sulfur</keyword>
<evidence type="ECO:0000256" key="10">
    <source>
        <dbReference type="ARBA" id="ARBA00023304"/>
    </source>
</evidence>
<keyword evidence="9" id="KW-0456">Lyase</keyword>
<feature type="region of interest" description="Disordered" evidence="17">
    <location>
        <begin position="1"/>
        <end position="34"/>
    </location>
</feature>
<comment type="cofactor">
    <cofactor evidence="1">
        <name>Mg(2+)</name>
        <dbReference type="ChEBI" id="CHEBI:18420"/>
    </cofactor>
</comment>
<comment type="pathway">
    <text evidence="13">Amino-acid biosynthesis; L-isoleucine biosynthesis; L-isoleucine from 2-oxobutanoate: step 3/4.</text>
</comment>
<dbReference type="PROSITE" id="PS00886">
    <property type="entry name" value="ILVD_EDD_1"/>
    <property type="match status" value="1"/>
</dbReference>
<proteinExistence type="inferred from homology"/>
<dbReference type="InterPro" id="IPR050165">
    <property type="entry name" value="DHAD_IlvD/Edd"/>
</dbReference>
<accession>A0A6A5UT75</accession>
<keyword evidence="6" id="KW-0460">Magnesium</keyword>
<evidence type="ECO:0000256" key="14">
    <source>
        <dbReference type="ARBA" id="ARBA00029490"/>
    </source>
</evidence>
<reference evidence="20" key="1">
    <citation type="journal article" date="2020" name="Stud. Mycol.">
        <title>101 Dothideomycetes genomes: a test case for predicting lifestyles and emergence of pathogens.</title>
        <authorList>
            <person name="Haridas S."/>
            <person name="Albert R."/>
            <person name="Binder M."/>
            <person name="Bloem J."/>
            <person name="Labutti K."/>
            <person name="Salamov A."/>
            <person name="Andreopoulos B."/>
            <person name="Baker S."/>
            <person name="Barry K."/>
            <person name="Bills G."/>
            <person name="Bluhm B."/>
            <person name="Cannon C."/>
            <person name="Castanera R."/>
            <person name="Culley D."/>
            <person name="Daum C."/>
            <person name="Ezra D."/>
            <person name="Gonzalez J."/>
            <person name="Henrissat B."/>
            <person name="Kuo A."/>
            <person name="Liang C."/>
            <person name="Lipzen A."/>
            <person name="Lutzoni F."/>
            <person name="Magnuson J."/>
            <person name="Mondo S."/>
            <person name="Nolan M."/>
            <person name="Ohm R."/>
            <person name="Pangilinan J."/>
            <person name="Park H.-J."/>
            <person name="Ramirez L."/>
            <person name="Alfaro M."/>
            <person name="Sun H."/>
            <person name="Tritt A."/>
            <person name="Yoshinaga Y."/>
            <person name="Zwiers L.-H."/>
            <person name="Turgeon B."/>
            <person name="Goodwin S."/>
            <person name="Spatafora J."/>
            <person name="Crous P."/>
            <person name="Grigoriev I."/>
        </authorList>
    </citation>
    <scope>NUCLEOTIDE SEQUENCE</scope>
    <source>
        <strain evidence="20">CBS 107.79</strain>
    </source>
</reference>
<dbReference type="EMBL" id="ML976725">
    <property type="protein sequence ID" value="KAF1968025.1"/>
    <property type="molecule type" value="Genomic_DNA"/>
</dbReference>
<evidence type="ECO:0000256" key="3">
    <source>
        <dbReference type="ARBA" id="ARBA00022605"/>
    </source>
</evidence>
<dbReference type="Pfam" id="PF00920">
    <property type="entry name" value="ILVD_EDD_N"/>
    <property type="match status" value="1"/>
</dbReference>
<dbReference type="Proteomes" id="UP000800036">
    <property type="component" value="Unassembled WGS sequence"/>
</dbReference>
<evidence type="ECO:0000256" key="17">
    <source>
        <dbReference type="SAM" id="MobiDB-lite"/>
    </source>
</evidence>
<evidence type="ECO:0000256" key="11">
    <source>
        <dbReference type="ARBA" id="ARBA00029304"/>
    </source>
</evidence>
<evidence type="ECO:0000256" key="1">
    <source>
        <dbReference type="ARBA" id="ARBA00001946"/>
    </source>
</evidence>
<dbReference type="UniPathway" id="UPA00049">
    <property type="reaction ID" value="UER00061"/>
</dbReference>
<dbReference type="PROSITE" id="PS00887">
    <property type="entry name" value="ILVD_EDD_2"/>
    <property type="match status" value="1"/>
</dbReference>
<comment type="cofactor">
    <cofactor evidence="15">
        <name>[2Fe-2S] cluster</name>
        <dbReference type="ChEBI" id="CHEBI:190135"/>
    </cofactor>
</comment>
<evidence type="ECO:0000256" key="6">
    <source>
        <dbReference type="ARBA" id="ARBA00022842"/>
    </source>
</evidence>
<evidence type="ECO:0000256" key="4">
    <source>
        <dbReference type="ARBA" id="ARBA00022714"/>
    </source>
</evidence>
<evidence type="ECO:0000256" key="8">
    <source>
        <dbReference type="ARBA" id="ARBA00023014"/>
    </source>
</evidence>
<comment type="similarity">
    <text evidence="2">Belongs to the IlvD/Edd family.</text>
</comment>
<keyword evidence="3" id="KW-0028">Amino-acid biosynthesis</keyword>
<dbReference type="GO" id="GO:0046872">
    <property type="term" value="F:metal ion binding"/>
    <property type="evidence" value="ECO:0007669"/>
    <property type="project" value="UniProtKB-KW"/>
</dbReference>
<dbReference type="NCBIfam" id="NF002068">
    <property type="entry name" value="PRK00911.1"/>
    <property type="match status" value="1"/>
</dbReference>
<dbReference type="InterPro" id="IPR004404">
    <property type="entry name" value="DihydroxyA_deHydtase"/>
</dbReference>
<evidence type="ECO:0000313" key="20">
    <source>
        <dbReference type="EMBL" id="KAF1968025.1"/>
    </source>
</evidence>
<evidence type="ECO:0000259" key="19">
    <source>
        <dbReference type="Pfam" id="PF24877"/>
    </source>
</evidence>
<comment type="catalytic activity">
    <reaction evidence="16">
        <text>(2R,3R)-2,3-dihydroxy-3-methylpentanoate = (S)-3-methyl-2-oxopentanoate + H2O</text>
        <dbReference type="Rhea" id="RHEA:27694"/>
        <dbReference type="ChEBI" id="CHEBI:15377"/>
        <dbReference type="ChEBI" id="CHEBI:35146"/>
        <dbReference type="ChEBI" id="CHEBI:49258"/>
        <dbReference type="EC" id="4.2.1.9"/>
    </reaction>
    <physiologicalReaction direction="left-to-right" evidence="16">
        <dbReference type="Rhea" id="RHEA:27695"/>
    </physiologicalReaction>
</comment>
<feature type="compositionally biased region" description="Basic and acidic residues" evidence="17">
    <location>
        <begin position="1"/>
        <end position="32"/>
    </location>
</feature>
<evidence type="ECO:0000256" key="13">
    <source>
        <dbReference type="ARBA" id="ARBA00029437"/>
    </source>
</evidence>
<dbReference type="InterPro" id="IPR037237">
    <property type="entry name" value="IlvD/EDD_N"/>
</dbReference>
<dbReference type="EC" id="4.2.1.9" evidence="14"/>
<dbReference type="PANTHER" id="PTHR21000">
    <property type="entry name" value="DIHYDROXY-ACID DEHYDRATASE DAD"/>
    <property type="match status" value="1"/>
</dbReference>
<keyword evidence="7" id="KW-0408">Iron</keyword>
<dbReference type="SUPFAM" id="SSF143975">
    <property type="entry name" value="IlvD/EDD N-terminal domain-like"/>
    <property type="match status" value="1"/>
</dbReference>